<proteinExistence type="inferred from homology"/>
<keyword evidence="3" id="KW-0333">Golgi apparatus</keyword>
<feature type="region of interest" description="Disordered" evidence="4">
    <location>
        <begin position="82"/>
        <end position="110"/>
    </location>
</feature>
<comment type="subcellular location">
    <subcellularLocation>
        <location evidence="1">Golgi apparatus</location>
    </subcellularLocation>
</comment>
<evidence type="ECO:0000256" key="3">
    <source>
        <dbReference type="ARBA" id="ARBA00023034"/>
    </source>
</evidence>
<evidence type="ECO:0000256" key="2">
    <source>
        <dbReference type="ARBA" id="ARBA00010298"/>
    </source>
</evidence>
<gene>
    <name evidence="7" type="ORF">g.20441</name>
    <name evidence="6" type="ORF">g.20442</name>
</gene>
<dbReference type="Gene3D" id="3.90.950.10">
    <property type="match status" value="1"/>
</dbReference>
<dbReference type="InterPro" id="IPR026533">
    <property type="entry name" value="NTPase/PRRC1"/>
</dbReference>
<feature type="region of interest" description="Disordered" evidence="4">
    <location>
        <begin position="1"/>
        <end position="67"/>
    </location>
</feature>
<accession>A0A1B6MA66</accession>
<dbReference type="Pfam" id="PF01931">
    <property type="entry name" value="NTPase_I-T"/>
    <property type="match status" value="1"/>
</dbReference>
<name>A0A1B6MA66_9HEMI</name>
<reference evidence="6" key="1">
    <citation type="submission" date="2015-11" db="EMBL/GenBank/DDBJ databases">
        <title>De novo transcriptome assembly of four potential Pierce s Disease insect vectors from Arizona vineyards.</title>
        <authorList>
            <person name="Tassone E.E."/>
        </authorList>
    </citation>
    <scope>NUCLEOTIDE SEQUENCE</scope>
</reference>
<feature type="compositionally biased region" description="Polar residues" evidence="4">
    <location>
        <begin position="1"/>
        <end position="10"/>
    </location>
</feature>
<dbReference type="PANTHER" id="PTHR23276:SF2">
    <property type="entry name" value="PROTEIN PRRC1"/>
    <property type="match status" value="1"/>
</dbReference>
<dbReference type="SUPFAM" id="SSF52972">
    <property type="entry name" value="ITPase-like"/>
    <property type="match status" value="1"/>
</dbReference>
<evidence type="ECO:0000256" key="4">
    <source>
        <dbReference type="SAM" id="MobiDB-lite"/>
    </source>
</evidence>
<dbReference type="GO" id="GO:0005794">
    <property type="term" value="C:Golgi apparatus"/>
    <property type="evidence" value="ECO:0007669"/>
    <property type="project" value="UniProtKB-SubCell"/>
</dbReference>
<feature type="domain" description="Non-canonical purine NTP phosphatase/PRRC1" evidence="5">
    <location>
        <begin position="168"/>
        <end position="283"/>
    </location>
</feature>
<dbReference type="InterPro" id="IPR026534">
    <property type="entry name" value="PRRC1"/>
</dbReference>
<dbReference type="PANTHER" id="PTHR23276">
    <property type="entry name" value="PROTEIN PRRC1"/>
    <property type="match status" value="1"/>
</dbReference>
<dbReference type="EMBL" id="GEBQ01002004">
    <property type="protein sequence ID" value="JAT37973.1"/>
    <property type="molecule type" value="Transcribed_RNA"/>
</dbReference>
<evidence type="ECO:0000313" key="6">
    <source>
        <dbReference type="EMBL" id="JAT32816.1"/>
    </source>
</evidence>
<dbReference type="GO" id="GO:0034237">
    <property type="term" value="F:protein kinase A regulatory subunit binding"/>
    <property type="evidence" value="ECO:0007669"/>
    <property type="project" value="TreeGrafter"/>
</dbReference>
<dbReference type="EMBL" id="GEBQ01007161">
    <property type="protein sequence ID" value="JAT32816.1"/>
    <property type="molecule type" value="Transcribed_RNA"/>
</dbReference>
<dbReference type="AlphaFoldDB" id="A0A1B6MA66"/>
<feature type="compositionally biased region" description="Low complexity" evidence="4">
    <location>
        <begin position="58"/>
        <end position="67"/>
    </location>
</feature>
<evidence type="ECO:0000313" key="7">
    <source>
        <dbReference type="EMBL" id="JAT37973.1"/>
    </source>
</evidence>
<protein>
    <recommendedName>
        <fullName evidence="5">Non-canonical purine NTP phosphatase/PRRC1 domain-containing protein</fullName>
    </recommendedName>
</protein>
<organism evidence="6">
    <name type="scientific">Graphocephala atropunctata</name>
    <dbReference type="NCBI Taxonomy" id="36148"/>
    <lineage>
        <taxon>Eukaryota</taxon>
        <taxon>Metazoa</taxon>
        <taxon>Ecdysozoa</taxon>
        <taxon>Arthropoda</taxon>
        <taxon>Hexapoda</taxon>
        <taxon>Insecta</taxon>
        <taxon>Pterygota</taxon>
        <taxon>Neoptera</taxon>
        <taxon>Paraneoptera</taxon>
        <taxon>Hemiptera</taxon>
        <taxon>Auchenorrhyncha</taxon>
        <taxon>Membracoidea</taxon>
        <taxon>Cicadellidae</taxon>
        <taxon>Cicadellinae</taxon>
        <taxon>Cicadellini</taxon>
        <taxon>Graphocephala</taxon>
    </lineage>
</organism>
<feature type="compositionally biased region" description="Low complexity" evidence="4">
    <location>
        <begin position="89"/>
        <end position="105"/>
    </location>
</feature>
<dbReference type="InterPro" id="IPR029001">
    <property type="entry name" value="ITPase-like_fam"/>
</dbReference>
<evidence type="ECO:0000259" key="5">
    <source>
        <dbReference type="Pfam" id="PF01931"/>
    </source>
</evidence>
<sequence length="343" mass="36317">MQEDSSNGESTFEFVDSKNGSKSQTKKQQNKTEKADTSLLSQVAPPSALPSFVPPVPSSDSNAASSSSLAFHPTMFSPVIPAEKGVPVSSPSADSATEATASPSPSGGGGGGLLGWVKGYNGMGLLNKVAEKAKSSVDTVITTLDPQMRDLGLLPSTKSGDYEVIVASDKEVKISPVREAFQNIFGSRVNIRGLAADAKGMAEQPVGFEGGLRGAWLRIEAIRAHYPEAPIVAVENFLVELSPDKWYDVGAIVLSDIVRGLTLESFTQMTPVPSAIVAMAQEETPADYVTSAQGFKIPIGSLMASNLHVHPSEWHQAMTGVSRREMILLAARSLVNIYKNSLL</sequence>
<comment type="similarity">
    <text evidence="2">Belongs to the PRRC1 family.</text>
</comment>
<evidence type="ECO:0000256" key="1">
    <source>
        <dbReference type="ARBA" id="ARBA00004555"/>
    </source>
</evidence>